<dbReference type="InterPro" id="IPR024618">
    <property type="entry name" value="DUF3857"/>
</dbReference>
<organism evidence="4 5">
    <name type="scientific">Cochleicola gelatinilyticus</name>
    <dbReference type="NCBI Taxonomy" id="1763537"/>
    <lineage>
        <taxon>Bacteria</taxon>
        <taxon>Pseudomonadati</taxon>
        <taxon>Bacteroidota</taxon>
        <taxon>Flavobacteriia</taxon>
        <taxon>Flavobacteriales</taxon>
        <taxon>Flavobacteriaceae</taxon>
        <taxon>Cochleicola</taxon>
    </lineage>
</organism>
<dbReference type="Pfam" id="PF12969">
    <property type="entry name" value="DUF3857"/>
    <property type="match status" value="1"/>
</dbReference>
<protein>
    <recommendedName>
        <fullName evidence="6">Transglutaminase</fullName>
    </recommendedName>
</protein>
<evidence type="ECO:0000256" key="1">
    <source>
        <dbReference type="SAM" id="MobiDB-lite"/>
    </source>
</evidence>
<dbReference type="Gene3D" id="2.60.40.3140">
    <property type="match status" value="1"/>
</dbReference>
<proteinExistence type="predicted"/>
<feature type="domain" description="DUF3857" evidence="3">
    <location>
        <begin position="73"/>
        <end position="194"/>
    </location>
</feature>
<dbReference type="Gene3D" id="2.60.120.1130">
    <property type="match status" value="1"/>
</dbReference>
<sequence>MQNLIITCFVIFSLFQTVKAQEYRFGKVSKEELKQKLHPKEPDANAAILYREMKTSFEYTVDGGFDRVYEVFERIKIYNKNGFDWATHEVELYKGGSGETIEQIKGRVYNLEDNKIKEVKLKKDGIFENERNEFYTDISFTMPDIREGSIIEYQYSIKSPYIDNLDESSFQEIIPVDRAYLRFAAPEYYTYKMHQKGWLPLNVNESVSTRKETIRQNIDPGLSYGVNSNRGRSNDLSKRTTNLSESREFSFEEKIYEIDLKDVPALKKEVYSGNVNNYGSAVNFELSLVKYPNSPSKVYTTTWEDVSQNILKNASFGGELNRTDYFSRDIDALIEGVTNDDKKMRLIYAFVKNKVKWNKFRGASTMKGVRNAYKNGVGNVGDINLMLTSMLRYAGLNASPVLVSSKNNGVPLFPTTKGFDYIVAGVEGNNTVRLLDATNKEGDVDVLPSKLMNWQGRIIRDNGSSTWVELHPKNPATESMLITATLSDDLNVKGNAKIRYTGHYAMDKRKTFLGVSEIDTQSKLESSLGDVMLSEITFKNLKESNKPVSLEYAFEMSDAAEIVGEKIYFSPLLFLALSENPFINEDRKYPVDFNYAKKDRYILNIDIPEGYQVERLPESSAFTFGENIGNFAYRVNQNQNTLQLSVEYSIKEPVIPASDYANLKKFFQLLIDKENEKVVLSKA</sequence>
<dbReference type="InterPro" id="IPR002931">
    <property type="entry name" value="Transglutaminase-like"/>
</dbReference>
<evidence type="ECO:0008006" key="6">
    <source>
        <dbReference type="Google" id="ProtNLM"/>
    </source>
</evidence>
<dbReference type="RefSeq" id="WP_068593296.1">
    <property type="nucleotide sequence ID" value="NZ_LRXL01000052.1"/>
</dbReference>
<evidence type="ECO:0000313" key="4">
    <source>
        <dbReference type="EMBL" id="OAB76040.1"/>
    </source>
</evidence>
<gene>
    <name evidence="4" type="ORF">ULVI_13330</name>
</gene>
<dbReference type="STRING" id="1763537.ULVI_13330"/>
<dbReference type="AlphaFoldDB" id="A0A167EZL2"/>
<dbReference type="Proteomes" id="UP000077013">
    <property type="component" value="Unassembled WGS sequence"/>
</dbReference>
<feature type="domain" description="Transglutaminase-like" evidence="2">
    <location>
        <begin position="333"/>
        <end position="402"/>
    </location>
</feature>
<comment type="caution">
    <text evidence="4">The sequence shown here is derived from an EMBL/GenBank/DDBJ whole genome shotgun (WGS) entry which is preliminary data.</text>
</comment>
<name>A0A167EZL2_9FLAO</name>
<evidence type="ECO:0000259" key="2">
    <source>
        <dbReference type="Pfam" id="PF01841"/>
    </source>
</evidence>
<feature type="region of interest" description="Disordered" evidence="1">
    <location>
        <begin position="220"/>
        <end position="239"/>
    </location>
</feature>
<dbReference type="EMBL" id="LRXL01000052">
    <property type="protein sequence ID" value="OAB76040.1"/>
    <property type="molecule type" value="Genomic_DNA"/>
</dbReference>
<accession>A0A167EZL2</accession>
<dbReference type="Gene3D" id="3.10.620.30">
    <property type="match status" value="1"/>
</dbReference>
<dbReference type="Pfam" id="PF01841">
    <property type="entry name" value="Transglut_core"/>
    <property type="match status" value="1"/>
</dbReference>
<keyword evidence="5" id="KW-1185">Reference proteome</keyword>
<evidence type="ECO:0000313" key="5">
    <source>
        <dbReference type="Proteomes" id="UP000077013"/>
    </source>
</evidence>
<reference evidence="4 5" key="1">
    <citation type="submission" date="2016-02" db="EMBL/GenBank/DDBJ databases">
        <title>Ulvibacter sp. LPB0005, isolated from Thais luteostoma.</title>
        <authorList>
            <person name="Shin S.-K."/>
            <person name="Yi H."/>
        </authorList>
    </citation>
    <scope>NUCLEOTIDE SEQUENCE [LARGE SCALE GENOMIC DNA]</scope>
    <source>
        <strain evidence="4 5">LPB0005</strain>
    </source>
</reference>
<dbReference type="OrthoDB" id="98874at2"/>
<evidence type="ECO:0000259" key="3">
    <source>
        <dbReference type="Pfam" id="PF12969"/>
    </source>
</evidence>